<dbReference type="RefSeq" id="WP_103238966.1">
    <property type="nucleotide sequence ID" value="NZ_JANJZD010000014.1"/>
</dbReference>
<dbReference type="GO" id="GO:0016757">
    <property type="term" value="F:glycosyltransferase activity"/>
    <property type="evidence" value="ECO:0007669"/>
    <property type="project" value="InterPro"/>
</dbReference>
<feature type="domain" description="Glycosyl transferase family 1" evidence="1">
    <location>
        <begin position="223"/>
        <end position="388"/>
    </location>
</feature>
<keyword evidence="4" id="KW-1185">Reference proteome</keyword>
<dbReference type="Pfam" id="PF13439">
    <property type="entry name" value="Glyco_transf_4"/>
    <property type="match status" value="1"/>
</dbReference>
<evidence type="ECO:0000313" key="4">
    <source>
        <dbReference type="Proteomes" id="UP000236311"/>
    </source>
</evidence>
<sequence length="409" mass="47663">MKVWLINHYAVPVKYYPLARTTNFAKYLIRKGHEVTIFAASSVHNSEINLIKNRILYREEWVNEIHYVLVHCKTYKGNGIDRIFNMFEFPWKLKKVCQCYERPDVIMASSATPPACMQGLRLAKKYGAGAIAEISDLWPESFVAYHLLNKCNPLLKLMYLYEKRMYIYADKLIFTMEGAYNYILKKGWDKKIDREKVFYINNGIDLEQFCYNRAHFQIQDNDLNNHKLFKVVYVGSIRKVNNLGLLLDAAKLVQNPEIQFLIWGDGDELAMLKKRIRIENINNVKFKGKVNKKYIPYITSSANLNFLHSTDSEIFQFGISANKIFDYLASGKPTLVDFDCPYNPIVQTGSGIALSSPNAEEIREAIIEFKNMEYHKYKIFCDNAAEAAKKFDFYNLTNQLEKILKESIW</sequence>
<dbReference type="SUPFAM" id="SSF53756">
    <property type="entry name" value="UDP-Glycosyltransferase/glycogen phosphorylase"/>
    <property type="match status" value="1"/>
</dbReference>
<dbReference type="OrthoDB" id="9811902at2"/>
<name>A0A2K4ZEK2_9FIRM</name>
<dbReference type="InterPro" id="IPR028098">
    <property type="entry name" value="Glyco_trans_4-like_N"/>
</dbReference>
<accession>A0A2K4ZEK2</accession>
<protein>
    <submittedName>
        <fullName evidence="3">Putative glycosyl transferase</fullName>
    </submittedName>
</protein>
<evidence type="ECO:0000259" key="2">
    <source>
        <dbReference type="Pfam" id="PF13439"/>
    </source>
</evidence>
<dbReference type="CDD" id="cd03794">
    <property type="entry name" value="GT4_WbuB-like"/>
    <property type="match status" value="1"/>
</dbReference>
<gene>
    <name evidence="3" type="ORF">AMURIS_01609</name>
</gene>
<proteinExistence type="predicted"/>
<evidence type="ECO:0000259" key="1">
    <source>
        <dbReference type="Pfam" id="PF00534"/>
    </source>
</evidence>
<organism evidence="3 4">
    <name type="scientific">Acetatifactor muris</name>
    <dbReference type="NCBI Taxonomy" id="879566"/>
    <lineage>
        <taxon>Bacteria</taxon>
        <taxon>Bacillati</taxon>
        <taxon>Bacillota</taxon>
        <taxon>Clostridia</taxon>
        <taxon>Lachnospirales</taxon>
        <taxon>Lachnospiraceae</taxon>
        <taxon>Acetatifactor</taxon>
    </lineage>
</organism>
<dbReference type="Proteomes" id="UP000236311">
    <property type="component" value="Unassembled WGS sequence"/>
</dbReference>
<keyword evidence="3" id="KW-0808">Transferase</keyword>
<dbReference type="AlphaFoldDB" id="A0A2K4ZEK2"/>
<dbReference type="PANTHER" id="PTHR12526">
    <property type="entry name" value="GLYCOSYLTRANSFERASE"/>
    <property type="match status" value="1"/>
</dbReference>
<feature type="domain" description="Glycosyltransferase subfamily 4-like N-terminal" evidence="2">
    <location>
        <begin position="21"/>
        <end position="208"/>
    </location>
</feature>
<dbReference type="Pfam" id="PF00534">
    <property type="entry name" value="Glycos_transf_1"/>
    <property type="match status" value="1"/>
</dbReference>
<reference evidence="3 4" key="1">
    <citation type="submission" date="2018-01" db="EMBL/GenBank/DDBJ databases">
        <authorList>
            <person name="Gaut B.S."/>
            <person name="Morton B.R."/>
            <person name="Clegg M.T."/>
            <person name="Duvall M.R."/>
        </authorList>
    </citation>
    <scope>NUCLEOTIDE SEQUENCE [LARGE SCALE GENOMIC DNA]</scope>
    <source>
        <strain evidence="3">GP69</strain>
    </source>
</reference>
<dbReference type="InterPro" id="IPR001296">
    <property type="entry name" value="Glyco_trans_1"/>
</dbReference>
<dbReference type="EMBL" id="OFSM01000007">
    <property type="protein sequence ID" value="SOY28895.1"/>
    <property type="molecule type" value="Genomic_DNA"/>
</dbReference>
<dbReference type="PANTHER" id="PTHR12526:SF622">
    <property type="entry name" value="GLYCOSYLTRANSFERASE (GROUP I)"/>
    <property type="match status" value="1"/>
</dbReference>
<dbReference type="Gene3D" id="3.40.50.2000">
    <property type="entry name" value="Glycogen Phosphorylase B"/>
    <property type="match status" value="2"/>
</dbReference>
<evidence type="ECO:0000313" key="3">
    <source>
        <dbReference type="EMBL" id="SOY28895.1"/>
    </source>
</evidence>